<dbReference type="Gene3D" id="3.40.50.300">
    <property type="entry name" value="P-loop containing nucleotide triphosphate hydrolases"/>
    <property type="match status" value="2"/>
</dbReference>
<sequence length="674" mass="79381">MDMFYAKGNKETIEEHTYKVLEQLNRVIDLYKANIKYHELMRLAVKYHDAGKVMLSFQKKLNNEHFKNVEFIKHKDYIKHNHLSSYFVLNEEVKDLDYDELRMLYQIIYYHHQQKNSIFIKNLDGVEEIIDYISENILPNYDFNYDVEEYILDRIDFFNEDDEQLVYNYYVSRGIVKRADWMGSANLNIETDKLDKVESVNNFMSKKKFSLNKMQKFMFNNTNNNIITIASTGMGKTEGSLLWIGDSKGLFTLPLKVSLNSLYKRSISEDILNLDKYKVGLVHSDTSFIVDDKEEIPNMKNLNKNLTFCTIDQLLPIVFKHKHFDVKLGILSHSKVVLDEVQAYNPTMLGYIVVFLKMVVAAGGQFAIVTATLPPVFKYYLEKELKQEVLTESFIHEDKNNHVVTCYDKYLEVDDIIKNYNNNKVLVVVNTVRKAKKLYEELTQRGIEANLLHSHFTVKDRKIKETDIQSQFNYGIWISTQIVEASLDIDFDILLTELSEISGLVQRMGRIYRHRKYTSDKSNILVYTKTDSIGPTKNIVDYTIYKLTKEAIQSYKDYLLTEYEKQELVKYIYSVENLKKHNSEYLQEIRNTINNIRLLNESDIKAKDIKVRELDTVTIIPRILGTEYNRENTIVIRRDILNKLLKTKEISYDSTNNCYFMDVKYDFEHGLYLD</sequence>
<dbReference type="PANTHER" id="PTHR47959">
    <property type="entry name" value="ATP-DEPENDENT RNA HELICASE RHLE-RELATED"/>
    <property type="match status" value="1"/>
</dbReference>
<dbReference type="Pfam" id="PF22590">
    <property type="entry name" value="Cas3-like_C_2"/>
    <property type="match status" value="1"/>
</dbReference>
<keyword evidence="3" id="KW-0540">Nuclease</keyword>
<dbReference type="SUPFAM" id="SSF52540">
    <property type="entry name" value="P-loop containing nucleoside triphosphate hydrolases"/>
    <property type="match status" value="1"/>
</dbReference>
<evidence type="ECO:0000256" key="8">
    <source>
        <dbReference type="ARBA" id="ARBA00022840"/>
    </source>
</evidence>
<dbReference type="InterPro" id="IPR054712">
    <property type="entry name" value="Cas3-like_dom"/>
</dbReference>
<dbReference type="CDD" id="cd09641">
    <property type="entry name" value="Cas3''_I"/>
    <property type="match status" value="1"/>
</dbReference>
<feature type="domain" description="HD Cas3-type" evidence="12">
    <location>
        <begin position="6"/>
        <end position="182"/>
    </location>
</feature>
<dbReference type="GO" id="GO:0051607">
    <property type="term" value="P:defense response to virus"/>
    <property type="evidence" value="ECO:0007669"/>
    <property type="project" value="UniProtKB-KW"/>
</dbReference>
<dbReference type="PROSITE" id="PS51194">
    <property type="entry name" value="HELICASE_CTER"/>
    <property type="match status" value="1"/>
</dbReference>
<dbReference type="InterPro" id="IPR006483">
    <property type="entry name" value="CRISPR-assoc_Cas3_HD"/>
</dbReference>
<comment type="similarity">
    <text evidence="1">In the N-terminal section; belongs to the CRISPR-associated nuclease Cas3-HD family.</text>
</comment>
<gene>
    <name evidence="13" type="ORF">R28058_06381</name>
</gene>
<evidence type="ECO:0000259" key="12">
    <source>
        <dbReference type="PROSITE" id="PS51643"/>
    </source>
</evidence>
<dbReference type="GO" id="GO:0016787">
    <property type="term" value="F:hydrolase activity"/>
    <property type="evidence" value="ECO:0007669"/>
    <property type="project" value="UniProtKB-KW"/>
</dbReference>
<dbReference type="InterPro" id="IPR001650">
    <property type="entry name" value="Helicase_C-like"/>
</dbReference>
<evidence type="ECO:0000256" key="7">
    <source>
        <dbReference type="ARBA" id="ARBA00022806"/>
    </source>
</evidence>
<evidence type="ECO:0000256" key="10">
    <source>
        <dbReference type="ARBA" id="ARBA00038437"/>
    </source>
</evidence>
<protein>
    <submittedName>
        <fullName evidence="13">CRISPR-associated helicase</fullName>
    </submittedName>
</protein>
<dbReference type="NCBIfam" id="TIGR01587">
    <property type="entry name" value="cas3_core"/>
    <property type="match status" value="1"/>
</dbReference>
<keyword evidence="5" id="KW-0547">Nucleotide-binding</keyword>
<dbReference type="GO" id="GO:0004518">
    <property type="term" value="F:nuclease activity"/>
    <property type="evidence" value="ECO:0007669"/>
    <property type="project" value="UniProtKB-KW"/>
</dbReference>
<evidence type="ECO:0000313" key="14">
    <source>
        <dbReference type="Proteomes" id="UP000049127"/>
    </source>
</evidence>
<dbReference type="InterPro" id="IPR038257">
    <property type="entry name" value="CRISPR-assoc_Cas3_HD_sf"/>
</dbReference>
<evidence type="ECO:0000256" key="9">
    <source>
        <dbReference type="ARBA" id="ARBA00023118"/>
    </source>
</evidence>
<name>A0A0C7R249_PARSO</name>
<dbReference type="AlphaFoldDB" id="A0A0C7R249"/>
<dbReference type="SMART" id="SM00490">
    <property type="entry name" value="HELICc"/>
    <property type="match status" value="1"/>
</dbReference>
<dbReference type="InterPro" id="IPR050079">
    <property type="entry name" value="DEAD_box_RNA_helicase"/>
</dbReference>
<dbReference type="GO" id="GO:0046872">
    <property type="term" value="F:metal ion binding"/>
    <property type="evidence" value="ECO:0007669"/>
    <property type="project" value="UniProtKB-KW"/>
</dbReference>
<dbReference type="Gene3D" id="1.10.3210.30">
    <property type="match status" value="1"/>
</dbReference>
<evidence type="ECO:0000256" key="4">
    <source>
        <dbReference type="ARBA" id="ARBA00022723"/>
    </source>
</evidence>
<dbReference type="InterPro" id="IPR006474">
    <property type="entry name" value="Helicase_Cas3_CRISPR-ass_core"/>
</dbReference>
<keyword evidence="8" id="KW-0067">ATP-binding</keyword>
<accession>A0A0C7R249</accession>
<dbReference type="GO" id="GO:0003724">
    <property type="term" value="F:RNA helicase activity"/>
    <property type="evidence" value="ECO:0007669"/>
    <property type="project" value="TreeGrafter"/>
</dbReference>
<evidence type="ECO:0000256" key="5">
    <source>
        <dbReference type="ARBA" id="ARBA00022741"/>
    </source>
</evidence>
<organism evidence="13 14">
    <name type="scientific">Paraclostridium sordellii</name>
    <name type="common">Clostridium sordellii</name>
    <dbReference type="NCBI Taxonomy" id="1505"/>
    <lineage>
        <taxon>Bacteria</taxon>
        <taxon>Bacillati</taxon>
        <taxon>Bacillota</taxon>
        <taxon>Clostridia</taxon>
        <taxon>Peptostreptococcales</taxon>
        <taxon>Peptostreptococcaceae</taxon>
        <taxon>Paraclostridium</taxon>
    </lineage>
</organism>
<evidence type="ECO:0000313" key="13">
    <source>
        <dbReference type="EMBL" id="CEQ02905.1"/>
    </source>
</evidence>
<evidence type="ECO:0000256" key="6">
    <source>
        <dbReference type="ARBA" id="ARBA00022801"/>
    </source>
</evidence>
<dbReference type="EMBL" id="CEKZ01000003">
    <property type="protein sequence ID" value="CEQ02905.1"/>
    <property type="molecule type" value="Genomic_DNA"/>
</dbReference>
<dbReference type="Pfam" id="PF18019">
    <property type="entry name" value="Cas3_HD"/>
    <property type="match status" value="1"/>
</dbReference>
<dbReference type="NCBIfam" id="TIGR01596">
    <property type="entry name" value="cas3_HD"/>
    <property type="match status" value="1"/>
</dbReference>
<proteinExistence type="inferred from homology"/>
<dbReference type="GO" id="GO:0005524">
    <property type="term" value="F:ATP binding"/>
    <property type="evidence" value="ECO:0007669"/>
    <property type="project" value="UniProtKB-KW"/>
</dbReference>
<dbReference type="PANTHER" id="PTHR47959:SF16">
    <property type="entry name" value="CRISPR-ASSOCIATED NUCLEASE_HELICASE CAS3-RELATED"/>
    <property type="match status" value="1"/>
</dbReference>
<dbReference type="OrthoDB" id="9810236at2"/>
<dbReference type="Proteomes" id="UP000049127">
    <property type="component" value="Unassembled WGS sequence"/>
</dbReference>
<evidence type="ECO:0000259" key="11">
    <source>
        <dbReference type="PROSITE" id="PS51194"/>
    </source>
</evidence>
<dbReference type="GO" id="GO:0005829">
    <property type="term" value="C:cytosol"/>
    <property type="evidence" value="ECO:0007669"/>
    <property type="project" value="TreeGrafter"/>
</dbReference>
<dbReference type="PROSITE" id="PS51643">
    <property type="entry name" value="HD_CAS3"/>
    <property type="match status" value="1"/>
</dbReference>
<evidence type="ECO:0000256" key="3">
    <source>
        <dbReference type="ARBA" id="ARBA00022722"/>
    </source>
</evidence>
<evidence type="ECO:0000256" key="1">
    <source>
        <dbReference type="ARBA" id="ARBA00006847"/>
    </source>
</evidence>
<keyword evidence="6" id="KW-0378">Hydrolase</keyword>
<comment type="similarity">
    <text evidence="10">Belongs to the DEAD box helicase family.</text>
</comment>
<dbReference type="InterPro" id="IPR027417">
    <property type="entry name" value="P-loop_NTPase"/>
</dbReference>
<reference evidence="13 14" key="1">
    <citation type="submission" date="2015-01" db="EMBL/GenBank/DDBJ databases">
        <authorList>
            <person name="Aslett A.Martin."/>
            <person name="De Silva Nishadi"/>
        </authorList>
    </citation>
    <scope>NUCLEOTIDE SEQUENCE [LARGE SCALE GENOMIC DNA]</scope>
    <source>
        <strain evidence="13 14">R28058</strain>
    </source>
</reference>
<comment type="similarity">
    <text evidence="2">In the central section; belongs to the CRISPR-associated helicase Cas3 family.</text>
</comment>
<keyword evidence="7" id="KW-0347">Helicase</keyword>
<keyword evidence="9" id="KW-0051">Antiviral defense</keyword>
<feature type="domain" description="Helicase C-terminal" evidence="11">
    <location>
        <begin position="412"/>
        <end position="597"/>
    </location>
</feature>
<evidence type="ECO:0000256" key="2">
    <source>
        <dbReference type="ARBA" id="ARBA00009046"/>
    </source>
</evidence>
<keyword evidence="4" id="KW-0479">Metal-binding</keyword>